<sequence>MKDFWNQRYAEEEFAYGKQPNEFLKKQLDLLEPGTLLLPAEGEGRNALYALQKGWEVSCFDYSASAQKKAELLIKPYGFNLDYQVTDVLEYTTETCFDVLGFSYVHFPKEIRARAHKHLISFLKPGGTIIFEAFSKSQMGKPSGGPKNTDMLFSIEEIKTEFKGIQFTYLEELNIVLTEGHYHVGEASVIRFIGKKGD</sequence>
<keyword evidence="2" id="KW-0808">Transferase</keyword>
<dbReference type="RefSeq" id="WP_272651395.1">
    <property type="nucleotide sequence ID" value="NZ_JAZDDG010000005.1"/>
</dbReference>
<evidence type="ECO:0000313" key="3">
    <source>
        <dbReference type="Proteomes" id="UP001356308"/>
    </source>
</evidence>
<dbReference type="InterPro" id="IPR041698">
    <property type="entry name" value="Methyltransf_25"/>
</dbReference>
<dbReference type="GO" id="GO:0008168">
    <property type="term" value="F:methyltransferase activity"/>
    <property type="evidence" value="ECO:0007669"/>
    <property type="project" value="UniProtKB-KW"/>
</dbReference>
<feature type="domain" description="Methyltransferase" evidence="1">
    <location>
        <begin position="42"/>
        <end position="127"/>
    </location>
</feature>
<protein>
    <submittedName>
        <fullName evidence="2">Class I SAM-dependent methyltransferase</fullName>
        <ecNumber evidence="2">2.1.-.-</ecNumber>
    </submittedName>
</protein>
<dbReference type="EC" id="2.1.-.-" evidence="2"/>
<dbReference type="SUPFAM" id="SSF53335">
    <property type="entry name" value="S-adenosyl-L-methionine-dependent methyltransferases"/>
    <property type="match status" value="1"/>
</dbReference>
<evidence type="ECO:0000259" key="1">
    <source>
        <dbReference type="Pfam" id="PF13649"/>
    </source>
</evidence>
<reference evidence="2 3" key="1">
    <citation type="submission" date="2024-01" db="EMBL/GenBank/DDBJ databases">
        <title>Maribacter spp. originated from different algae showed divergent polysaccharides utilization ability.</title>
        <authorList>
            <person name="Wang H."/>
            <person name="Wu Y."/>
        </authorList>
    </citation>
    <scope>NUCLEOTIDE SEQUENCE [LARGE SCALE GENOMIC DNA]</scope>
    <source>
        <strain evidence="2 3">PR1</strain>
    </source>
</reference>
<dbReference type="EMBL" id="JAZDDG010000005">
    <property type="protein sequence ID" value="MEE1976697.1"/>
    <property type="molecule type" value="Genomic_DNA"/>
</dbReference>
<name>A0ABU7IUS5_9FLAO</name>
<proteinExistence type="predicted"/>
<dbReference type="GO" id="GO:0032259">
    <property type="term" value="P:methylation"/>
    <property type="evidence" value="ECO:0007669"/>
    <property type="project" value="UniProtKB-KW"/>
</dbReference>
<keyword evidence="3" id="KW-1185">Reference proteome</keyword>
<organism evidence="2 3">
    <name type="scientific">Maribacter cobaltidurans</name>
    <dbReference type="NCBI Taxonomy" id="1178778"/>
    <lineage>
        <taxon>Bacteria</taxon>
        <taxon>Pseudomonadati</taxon>
        <taxon>Bacteroidota</taxon>
        <taxon>Flavobacteriia</taxon>
        <taxon>Flavobacteriales</taxon>
        <taxon>Flavobacteriaceae</taxon>
        <taxon>Maribacter</taxon>
    </lineage>
</organism>
<gene>
    <name evidence="2" type="ORF">V1I91_11495</name>
</gene>
<dbReference type="Gene3D" id="3.40.50.150">
    <property type="entry name" value="Vaccinia Virus protein VP39"/>
    <property type="match status" value="1"/>
</dbReference>
<dbReference type="InterPro" id="IPR029063">
    <property type="entry name" value="SAM-dependent_MTases_sf"/>
</dbReference>
<accession>A0ABU7IUS5</accession>
<comment type="caution">
    <text evidence="2">The sequence shown here is derived from an EMBL/GenBank/DDBJ whole genome shotgun (WGS) entry which is preliminary data.</text>
</comment>
<evidence type="ECO:0000313" key="2">
    <source>
        <dbReference type="EMBL" id="MEE1976697.1"/>
    </source>
</evidence>
<keyword evidence="2" id="KW-0489">Methyltransferase</keyword>
<dbReference type="Pfam" id="PF13649">
    <property type="entry name" value="Methyltransf_25"/>
    <property type="match status" value="1"/>
</dbReference>
<dbReference type="Proteomes" id="UP001356308">
    <property type="component" value="Unassembled WGS sequence"/>
</dbReference>